<dbReference type="AlphaFoldDB" id="A0A7K0G2E3"/>
<keyword evidence="2" id="KW-1185">Reference proteome</keyword>
<dbReference type="OrthoDB" id="800035at2"/>
<name>A0A7K0G2E3_9SPHI</name>
<evidence type="ECO:0000313" key="1">
    <source>
        <dbReference type="EMBL" id="MRX77772.1"/>
    </source>
</evidence>
<dbReference type="RefSeq" id="WP_154282185.1">
    <property type="nucleotide sequence ID" value="NZ_JBHUJQ010000001.1"/>
</dbReference>
<accession>A0A7K0G2E3</accession>
<dbReference type="Proteomes" id="UP000487757">
    <property type="component" value="Unassembled WGS sequence"/>
</dbReference>
<proteinExistence type="predicted"/>
<evidence type="ECO:0000313" key="2">
    <source>
        <dbReference type="Proteomes" id="UP000487757"/>
    </source>
</evidence>
<gene>
    <name evidence="1" type="ORF">GJU39_16935</name>
</gene>
<reference evidence="1 2" key="1">
    <citation type="submission" date="2019-11" db="EMBL/GenBank/DDBJ databases">
        <title>Pedobacter petrophilus genome.</title>
        <authorList>
            <person name="Feldbauer M.J."/>
            <person name="Newman J.D."/>
        </authorList>
    </citation>
    <scope>NUCLEOTIDE SEQUENCE [LARGE SCALE GENOMIC DNA]</scope>
    <source>
        <strain evidence="1 2">LMG 29686</strain>
    </source>
</reference>
<dbReference type="EMBL" id="WKKH01000030">
    <property type="protein sequence ID" value="MRX77772.1"/>
    <property type="molecule type" value="Genomic_DNA"/>
</dbReference>
<comment type="caution">
    <text evidence="1">The sequence shown here is derived from an EMBL/GenBank/DDBJ whole genome shotgun (WGS) entry which is preliminary data.</text>
</comment>
<protein>
    <submittedName>
        <fullName evidence="1">Uncharacterized protein</fullName>
    </submittedName>
</protein>
<sequence>MRNAKTITDLKGRKFNGTLLPKIKRIRQEPQHKIRQLLRSFVPLETIRANEKPVSRSANFGNAL</sequence>
<organism evidence="1 2">
    <name type="scientific">Pedobacter petrophilus</name>
    <dbReference type="NCBI Taxonomy" id="1908241"/>
    <lineage>
        <taxon>Bacteria</taxon>
        <taxon>Pseudomonadati</taxon>
        <taxon>Bacteroidota</taxon>
        <taxon>Sphingobacteriia</taxon>
        <taxon>Sphingobacteriales</taxon>
        <taxon>Sphingobacteriaceae</taxon>
        <taxon>Pedobacter</taxon>
    </lineage>
</organism>